<feature type="transmembrane region" description="Helical" evidence="1">
    <location>
        <begin position="33"/>
        <end position="53"/>
    </location>
</feature>
<dbReference type="AlphaFoldDB" id="A0AAW9I6M1"/>
<proteinExistence type="predicted"/>
<accession>A0AAW9I6M1</accession>
<protein>
    <submittedName>
        <fullName evidence="2">Uncharacterized protein</fullName>
    </submittedName>
</protein>
<evidence type="ECO:0000313" key="2">
    <source>
        <dbReference type="EMBL" id="MDZ4910076.1"/>
    </source>
</evidence>
<feature type="transmembrane region" description="Helical" evidence="1">
    <location>
        <begin position="9"/>
        <end position="27"/>
    </location>
</feature>
<evidence type="ECO:0000313" key="4">
    <source>
        <dbReference type="Proteomes" id="UP001288778"/>
    </source>
</evidence>
<evidence type="ECO:0000313" key="3">
    <source>
        <dbReference type="EMBL" id="MDZ7541862.1"/>
    </source>
</evidence>
<sequence length="62" mass="6819">MVKLILKSIGIATFVIFSFLIILGNISNGKDTPIFIIALSIISTMIFCTFIIIDKINSISNK</sequence>
<reference evidence="2" key="1">
    <citation type="submission" date="2019-11" db="EMBL/GenBank/DDBJ databases">
        <title>Characterization of Clostridium perfringens isolates from swine manure treated agricultural soils.</title>
        <authorList>
            <person name="Wushke S.T."/>
        </authorList>
    </citation>
    <scope>NUCLEOTIDE SEQUENCE</scope>
    <source>
        <strain evidence="3">X62</strain>
        <strain evidence="2">X94</strain>
    </source>
</reference>
<dbReference type="RefSeq" id="WP_168971438.1">
    <property type="nucleotide sequence ID" value="NZ_JABAGE010000035.1"/>
</dbReference>
<dbReference type="Proteomes" id="UP001288778">
    <property type="component" value="Unassembled WGS sequence"/>
</dbReference>
<keyword evidence="1" id="KW-0472">Membrane</keyword>
<evidence type="ECO:0000256" key="1">
    <source>
        <dbReference type="SAM" id="Phobius"/>
    </source>
</evidence>
<dbReference type="EMBL" id="WNUI01000059">
    <property type="protein sequence ID" value="MDZ4910076.1"/>
    <property type="molecule type" value="Genomic_DNA"/>
</dbReference>
<organism evidence="2 4">
    <name type="scientific">Clostridium perfringens</name>
    <dbReference type="NCBI Taxonomy" id="1502"/>
    <lineage>
        <taxon>Bacteria</taxon>
        <taxon>Bacillati</taxon>
        <taxon>Bacillota</taxon>
        <taxon>Clostridia</taxon>
        <taxon>Eubacteriales</taxon>
        <taxon>Clostridiaceae</taxon>
        <taxon>Clostridium</taxon>
    </lineage>
</organism>
<gene>
    <name evidence="2" type="ORF">GNF68_13630</name>
    <name evidence="3" type="ORF">GNF83_11480</name>
</gene>
<name>A0AAW9I6M1_CLOPF</name>
<keyword evidence="1" id="KW-0812">Transmembrane</keyword>
<dbReference type="EMBL" id="WNUR01000031">
    <property type="protein sequence ID" value="MDZ7541862.1"/>
    <property type="molecule type" value="Genomic_DNA"/>
</dbReference>
<comment type="caution">
    <text evidence="2">The sequence shown here is derived from an EMBL/GenBank/DDBJ whole genome shotgun (WGS) entry which is preliminary data.</text>
</comment>
<keyword evidence="1" id="KW-1133">Transmembrane helix</keyword>
<dbReference type="Proteomes" id="UP001288944">
    <property type="component" value="Unassembled WGS sequence"/>
</dbReference>